<dbReference type="Gene3D" id="1.20.1250.20">
    <property type="entry name" value="MFS general substrate transporter like domains"/>
    <property type="match status" value="1"/>
</dbReference>
<dbReference type="PANTHER" id="PTHR43317">
    <property type="entry name" value="THERMOSPERMINE SYNTHASE ACAULIS5"/>
    <property type="match status" value="1"/>
</dbReference>
<dbReference type="AlphaFoldDB" id="C9RQ91"/>
<reference evidence="5" key="2">
    <citation type="submission" date="2010-08" db="EMBL/GenBank/DDBJ databases">
        <title>Complete sequence of Fibrobacter succinogenes subsp. succinogenes S85.</title>
        <authorList>
            <person name="Durkin A.S."/>
            <person name="Nelson K.E."/>
            <person name="Morrison M."/>
            <person name="Forsberg C.W."/>
            <person name="Wilson D.B."/>
            <person name="Russell J.B."/>
            <person name="Cann I.K.O."/>
            <person name="Mackie R.I."/>
            <person name="White B.A."/>
        </authorList>
    </citation>
    <scope>NUCLEOTIDE SEQUENCE [LARGE SCALE GENOMIC DNA]</scope>
    <source>
        <strain evidence="5">ATCC 19169 / S85</strain>
    </source>
</reference>
<dbReference type="STRING" id="59374.FSU_1626"/>
<keyword evidence="1" id="KW-0620">Polyamine biosynthesis</keyword>
<dbReference type="eggNOG" id="COG0421">
    <property type="taxonomic scope" value="Bacteria"/>
</dbReference>
<keyword evidence="2" id="KW-0812">Transmembrane</keyword>
<keyword evidence="2" id="KW-0472">Membrane</keyword>
<feature type="transmembrane region" description="Helical" evidence="2">
    <location>
        <begin position="39"/>
        <end position="60"/>
    </location>
</feature>
<dbReference type="InterPro" id="IPR029063">
    <property type="entry name" value="SAM-dependent_MTases_sf"/>
</dbReference>
<evidence type="ECO:0000313" key="5">
    <source>
        <dbReference type="Proteomes" id="UP000000517"/>
    </source>
</evidence>
<keyword evidence="6" id="KW-1185">Reference proteome</keyword>
<name>C9RQ91_FIBSS</name>
<feature type="transmembrane region" description="Helical" evidence="2">
    <location>
        <begin position="459"/>
        <end position="477"/>
    </location>
</feature>
<reference evidence="3 6" key="1">
    <citation type="submission" date="2009-10" db="EMBL/GenBank/DDBJ databases">
        <title>Complete sequence of Fibrobacter succinogenes subsp. succinogenes S85.</title>
        <authorList>
            <consortium name="US DOE Joint Genome Institute"/>
            <person name="Lucas S."/>
            <person name="Copeland A."/>
            <person name="Lapidus A."/>
            <person name="Glavina del Rio T."/>
            <person name="Tice H."/>
            <person name="Bruce D."/>
            <person name="Goodwin L."/>
            <person name="Pitluck S."/>
            <person name="Chertkov O."/>
            <person name="Detter J.C."/>
            <person name="Han C."/>
            <person name="Tapia R."/>
            <person name="Larimer F."/>
            <person name="Land M."/>
            <person name="Hauser L."/>
            <person name="Kyrpides N."/>
            <person name="Mikhailova N."/>
            <person name="Weimer P.J."/>
            <person name="Stevenson D.M."/>
            <person name="Boyum J."/>
            <person name="Brumm P.I."/>
            <person name="Mead D."/>
        </authorList>
    </citation>
    <scope>NUCLEOTIDE SEQUENCE [LARGE SCALE GENOMIC DNA]</scope>
    <source>
        <strain evidence="6">ATCC 19169 / S85</strain>
        <strain evidence="3">S85</strain>
    </source>
</reference>
<protein>
    <submittedName>
        <fullName evidence="3">Spermine synthase</fullName>
    </submittedName>
    <submittedName>
        <fullName evidence="4">Spermine/spermidine synthase family protein</fullName>
    </submittedName>
</protein>
<evidence type="ECO:0000313" key="3">
    <source>
        <dbReference type="EMBL" id="ACX74768.1"/>
    </source>
</evidence>
<dbReference type="Proteomes" id="UP000000517">
    <property type="component" value="Chromosome"/>
</dbReference>
<feature type="transmembrane region" description="Helical" evidence="2">
    <location>
        <begin position="433"/>
        <end position="452"/>
    </location>
</feature>
<proteinExistence type="predicted"/>
<dbReference type="GO" id="GO:0006596">
    <property type="term" value="P:polyamine biosynthetic process"/>
    <property type="evidence" value="ECO:0007669"/>
    <property type="project" value="UniProtKB-KW"/>
</dbReference>
<dbReference type="Pfam" id="PF01564">
    <property type="entry name" value="Spermine_synth"/>
    <property type="match status" value="1"/>
</dbReference>
<feature type="transmembrane region" description="Helical" evidence="2">
    <location>
        <begin position="404"/>
        <end position="427"/>
    </location>
</feature>
<dbReference type="eggNOG" id="COG4262">
    <property type="taxonomic scope" value="Bacteria"/>
</dbReference>
<organism evidence="4 5">
    <name type="scientific">Fibrobacter succinogenes (strain ATCC 19169 / S85)</name>
    <dbReference type="NCBI Taxonomy" id="59374"/>
    <lineage>
        <taxon>Bacteria</taxon>
        <taxon>Pseudomonadati</taxon>
        <taxon>Fibrobacterota</taxon>
        <taxon>Fibrobacteria</taxon>
        <taxon>Fibrobacterales</taxon>
        <taxon>Fibrobacteraceae</taxon>
        <taxon>Fibrobacter</taxon>
    </lineage>
</organism>
<dbReference type="EMBL" id="CP001792">
    <property type="protein sequence ID" value="ACX74768.1"/>
    <property type="molecule type" value="Genomic_DNA"/>
</dbReference>
<feature type="transmembrane region" description="Helical" evidence="2">
    <location>
        <begin position="67"/>
        <end position="91"/>
    </location>
</feature>
<feature type="transmembrane region" description="Helical" evidence="2">
    <location>
        <begin position="151"/>
        <end position="172"/>
    </location>
</feature>
<dbReference type="PATRIC" id="fig|59374.8.peg.1566"/>
<feature type="transmembrane region" description="Helical" evidence="2">
    <location>
        <begin position="255"/>
        <end position="273"/>
    </location>
</feature>
<feature type="transmembrane region" description="Helical" evidence="2">
    <location>
        <begin position="316"/>
        <end position="337"/>
    </location>
</feature>
<dbReference type="KEGG" id="fsu:Fisuc_1164"/>
<dbReference type="PANTHER" id="PTHR43317:SF1">
    <property type="entry name" value="THERMOSPERMINE SYNTHASE ACAULIS5"/>
    <property type="match status" value="1"/>
</dbReference>
<feature type="transmembrane region" description="Helical" evidence="2">
    <location>
        <begin position="370"/>
        <end position="392"/>
    </location>
</feature>
<keyword evidence="2" id="KW-1133">Transmembrane helix</keyword>
<dbReference type="EMBL" id="CP002158">
    <property type="protein sequence ID" value="ADL26711.1"/>
    <property type="molecule type" value="Genomic_DNA"/>
</dbReference>
<dbReference type="SUPFAM" id="SSF53335">
    <property type="entry name" value="S-adenosyl-L-methionine-dependent methyltransferases"/>
    <property type="match status" value="1"/>
</dbReference>
<reference evidence="4" key="3">
    <citation type="submission" date="2010-08" db="EMBL/GenBank/DDBJ databases">
        <authorList>
            <person name="Durkin A.S."/>
            <person name="Nelson K.E."/>
            <person name="Morrison M."/>
            <person name="Forsberg C.W."/>
            <person name="Wilson D.B."/>
            <person name="Russell J.B."/>
            <person name="Cann I.K.O."/>
            <person name="Mackie R.I."/>
            <person name="White B.A."/>
        </authorList>
    </citation>
    <scope>NUCLEOTIDE SEQUENCE</scope>
    <source>
        <strain evidence="4">S85</strain>
    </source>
</reference>
<dbReference type="HOGENOM" id="CLU_010122_0_0_0"/>
<feature type="transmembrane region" description="Helical" evidence="2">
    <location>
        <begin position="293"/>
        <end position="311"/>
    </location>
</feature>
<gene>
    <name evidence="3" type="ordered locus">Fisuc_1164</name>
    <name evidence="4" type="ordered locus">FSU_1626</name>
</gene>
<dbReference type="RefSeq" id="WP_014545889.1">
    <property type="nucleotide sequence ID" value="NC_013410.1"/>
</dbReference>
<evidence type="ECO:0000313" key="4">
    <source>
        <dbReference type="EMBL" id="ADL26711.1"/>
    </source>
</evidence>
<evidence type="ECO:0000313" key="6">
    <source>
        <dbReference type="Proteomes" id="UP000001497"/>
    </source>
</evidence>
<dbReference type="KEGG" id="fsc:FSU_1626"/>
<dbReference type="Gene3D" id="3.40.50.150">
    <property type="entry name" value="Vaccinia Virus protein VP39"/>
    <property type="match status" value="1"/>
</dbReference>
<feature type="transmembrane region" description="Helical" evidence="2">
    <location>
        <begin position="178"/>
        <end position="200"/>
    </location>
</feature>
<dbReference type="InterPro" id="IPR036259">
    <property type="entry name" value="MFS_trans_sf"/>
</dbReference>
<sequence>MNIVIYALFALSGFAGLIYEGSWARYLKLFLGHSSYGQVLTLCIYMGGLAIGSFVAGKLVERVKRPLLGYAAVELAIGIGGLIYHPMYIWLTDYFYDSNFVAGLSSRGAEILKVVLATGSTLPIAIAVGMTFPFIAAGLMRKSGAEVSLPMLYFTNSLGSAIGILFTSYILIPELGNHITLCVAASINFLLAAVFCFIGYTTPSTYEEELEEEGAGSLATAGGDAAGVRENVARPEPLNEDYVAEHKLAMPPKNMWFWIAGITGLTSFVYEIVWIRLLSLLMGSSSHSFDQMLSAFILGLAIGSAVSGKLLKKDSLVVLSLAQIFMGFFALCTLYFYKPFWEGMNVANQIFNTTNDGYVCWSIFKYALSILWMVPTSFFAGMTLPLITLILTRAFKSEAPIGKVYGWNTVGSILGSAGGGLLLLPLMQLKGSLVLAAVLDFMIGFILLVIYRKKFRYSVLFYVMTAIMILPSFFVNFDPHMITSGAFRAYKNLHPDEKIVVRDGKTATISFHESDVHYYVKTNGKADASMSKNRERPIEGDELTQAATAFMPMAMKDKPYDAAMVGFGSGMGAHYLLSDPLVRDFDCVEIEEEMMNLARGFYPWNARGYDDPRIHIFIDDAQTFFLTNRRKYDLMISVPSNPWVSGVASLFSHEFYTKMRRYMKPGGLWVQWIQTYEFNDLLFLNILKALDVAFPYVSLYKAPEEPDIIIVASDEPVMQRAIGRFSTDSTLVKEFKRIHREPDFFGEQNFLFTSKMITSLLDGVEPNSTFIPIVDNKAEEARFVHSNARIVQVFDSCEICWPEYLDSADYALRRPIKVQSMLKAGTDKYRERALLAYIKEVKKRKKVFEGISAMLESNADDSEKGSDSAAVSSAKAAAVSENSVDSATAVDSLVRPKFKVDETSPDWKKFREEYVEWMRGIPMEARDTNKVYVKVRKLVNAGALPESFVDEFNIMEAARAKDYRLAAEYVANFYEKYEVAAMDEFFLRNAILIAFLAHNPTLADVLYKEAIKPHEEFAPIEKLLIQKEIPRIRRR</sequence>
<dbReference type="OrthoDB" id="5516475at2"/>
<feature type="transmembrane region" description="Helical" evidence="2">
    <location>
        <begin position="111"/>
        <end position="139"/>
    </location>
</feature>
<dbReference type="Proteomes" id="UP000001497">
    <property type="component" value="Chromosome"/>
</dbReference>
<accession>C9RQ91</accession>
<dbReference type="SUPFAM" id="SSF103473">
    <property type="entry name" value="MFS general substrate transporter"/>
    <property type="match status" value="1"/>
</dbReference>
<evidence type="ECO:0000256" key="1">
    <source>
        <dbReference type="ARBA" id="ARBA00023115"/>
    </source>
</evidence>
<evidence type="ECO:0000256" key="2">
    <source>
        <dbReference type="SAM" id="Phobius"/>
    </source>
</evidence>